<dbReference type="InterPro" id="IPR010921">
    <property type="entry name" value="Trp_repressor/repl_initiator"/>
</dbReference>
<reference evidence="3 4" key="1">
    <citation type="submission" date="2017-08" db="EMBL/GenBank/DDBJ databases">
        <authorList>
            <person name="de Groot N.N."/>
        </authorList>
    </citation>
    <scope>NUCLEOTIDE SEQUENCE [LARGE SCALE GENOMIC DNA]</scope>
    <source>
        <strain evidence="3 4">JC85</strain>
    </source>
</reference>
<feature type="compositionally biased region" description="Basic residues" evidence="1">
    <location>
        <begin position="25"/>
        <end position="40"/>
    </location>
</feature>
<evidence type="ECO:0000313" key="3">
    <source>
        <dbReference type="EMBL" id="SOC35500.1"/>
    </source>
</evidence>
<gene>
    <name evidence="3" type="ORF">SAMN05892877_101387</name>
</gene>
<dbReference type="GO" id="GO:0043565">
    <property type="term" value="F:sequence-specific DNA binding"/>
    <property type="evidence" value="ECO:0007669"/>
    <property type="project" value="InterPro"/>
</dbReference>
<feature type="compositionally biased region" description="Low complexity" evidence="1">
    <location>
        <begin position="11"/>
        <end position="21"/>
    </location>
</feature>
<name>A0A285U0L4_9HYPH</name>
<protein>
    <submittedName>
        <fullName evidence="3">DnaA-like protein</fullName>
    </submittedName>
</protein>
<evidence type="ECO:0000259" key="2">
    <source>
        <dbReference type="SMART" id="SM00760"/>
    </source>
</evidence>
<dbReference type="RefSeq" id="WP_407071880.1">
    <property type="nucleotide sequence ID" value="NZ_OBQD01000001.1"/>
</dbReference>
<keyword evidence="4" id="KW-1185">Reference proteome</keyword>
<dbReference type="InterPro" id="IPR013159">
    <property type="entry name" value="DnaA_C"/>
</dbReference>
<feature type="domain" description="Chromosomal replication initiator DnaA C-terminal" evidence="2">
    <location>
        <begin position="67"/>
        <end position="136"/>
    </location>
</feature>
<organism evidence="3 4">
    <name type="scientific">Rhizobium subbaraonis</name>
    <dbReference type="NCBI Taxonomy" id="908946"/>
    <lineage>
        <taxon>Bacteria</taxon>
        <taxon>Pseudomonadati</taxon>
        <taxon>Pseudomonadota</taxon>
        <taxon>Alphaproteobacteria</taxon>
        <taxon>Hyphomicrobiales</taxon>
        <taxon>Rhizobiaceae</taxon>
        <taxon>Rhizobium/Agrobacterium group</taxon>
        <taxon>Rhizobium</taxon>
    </lineage>
</organism>
<evidence type="ECO:0000256" key="1">
    <source>
        <dbReference type="SAM" id="MobiDB-lite"/>
    </source>
</evidence>
<dbReference type="Pfam" id="PF08299">
    <property type="entry name" value="Bac_DnaA_C"/>
    <property type="match status" value="1"/>
</dbReference>
<proteinExistence type="predicted"/>
<dbReference type="GO" id="GO:0006275">
    <property type="term" value="P:regulation of DNA replication"/>
    <property type="evidence" value="ECO:0007669"/>
    <property type="project" value="InterPro"/>
</dbReference>
<dbReference type="GO" id="GO:0005524">
    <property type="term" value="F:ATP binding"/>
    <property type="evidence" value="ECO:0007669"/>
    <property type="project" value="InterPro"/>
</dbReference>
<evidence type="ECO:0000313" key="4">
    <source>
        <dbReference type="Proteomes" id="UP000219167"/>
    </source>
</evidence>
<feature type="compositionally biased region" description="Basic and acidic residues" evidence="1">
    <location>
        <begin position="1"/>
        <end position="10"/>
    </location>
</feature>
<dbReference type="SUPFAM" id="SSF48295">
    <property type="entry name" value="TrpR-like"/>
    <property type="match status" value="1"/>
</dbReference>
<sequence length="169" mass="18650">MHDPEPDPHRTAVAAPAAPEGVVRRTAKRPRRSRGTARFGARRSRLLSVMQSGDGAFDCTEPAVRSVCRIVRQLVAELLALASDRQMRRRNSRRAAAHIRQIAMYVCHVALQISFVEIAAAFGRDRTTVSHACNAVEDRRDDCAFDDFVATVERIALSIFASAGAVEHE</sequence>
<accession>A0A285U0L4</accession>
<dbReference type="SMART" id="SM00760">
    <property type="entry name" value="Bac_DnaA_C"/>
    <property type="match status" value="1"/>
</dbReference>
<dbReference type="AlphaFoldDB" id="A0A285U0L4"/>
<dbReference type="CDD" id="cd06571">
    <property type="entry name" value="Bac_DnaA_C"/>
    <property type="match status" value="1"/>
</dbReference>
<dbReference type="Gene3D" id="1.10.1750.10">
    <property type="match status" value="1"/>
</dbReference>
<dbReference type="EMBL" id="OBQD01000001">
    <property type="protein sequence ID" value="SOC35500.1"/>
    <property type="molecule type" value="Genomic_DNA"/>
</dbReference>
<dbReference type="GO" id="GO:0006270">
    <property type="term" value="P:DNA replication initiation"/>
    <property type="evidence" value="ECO:0007669"/>
    <property type="project" value="InterPro"/>
</dbReference>
<feature type="region of interest" description="Disordered" evidence="1">
    <location>
        <begin position="1"/>
        <end position="40"/>
    </location>
</feature>
<dbReference type="Proteomes" id="UP000219167">
    <property type="component" value="Unassembled WGS sequence"/>
</dbReference>